<dbReference type="PRINTS" id="PR00463">
    <property type="entry name" value="EP450I"/>
</dbReference>
<evidence type="ECO:0000256" key="9">
    <source>
        <dbReference type="PIRSR" id="PIRSR602401-1"/>
    </source>
</evidence>
<dbReference type="InterPro" id="IPR050121">
    <property type="entry name" value="Cytochrome_P450_monoxygenase"/>
</dbReference>
<feature type="transmembrane region" description="Helical" evidence="11">
    <location>
        <begin position="15"/>
        <end position="38"/>
    </location>
</feature>
<dbReference type="InterPro" id="IPR036396">
    <property type="entry name" value="Cyt_P450_sf"/>
</dbReference>
<dbReference type="GO" id="GO:0020037">
    <property type="term" value="F:heme binding"/>
    <property type="evidence" value="ECO:0007669"/>
    <property type="project" value="InterPro"/>
</dbReference>
<keyword evidence="6" id="KW-0560">Oxidoreductase</keyword>
<evidence type="ECO:0000256" key="5">
    <source>
        <dbReference type="ARBA" id="ARBA00022723"/>
    </source>
</evidence>
<keyword evidence="11" id="KW-0812">Transmembrane</keyword>
<dbReference type="GO" id="GO:0004497">
    <property type="term" value="F:monooxygenase activity"/>
    <property type="evidence" value="ECO:0007669"/>
    <property type="project" value="UniProtKB-KW"/>
</dbReference>
<evidence type="ECO:0000256" key="4">
    <source>
        <dbReference type="ARBA" id="ARBA00022617"/>
    </source>
</evidence>
<evidence type="ECO:0000256" key="3">
    <source>
        <dbReference type="ARBA" id="ARBA00010617"/>
    </source>
</evidence>
<dbReference type="SUPFAM" id="SSF48264">
    <property type="entry name" value="Cytochrome P450"/>
    <property type="match status" value="1"/>
</dbReference>
<dbReference type="PANTHER" id="PTHR24305:SF166">
    <property type="entry name" value="CYTOCHROME P450 12A4, MITOCHONDRIAL-RELATED"/>
    <property type="match status" value="1"/>
</dbReference>
<evidence type="ECO:0000256" key="11">
    <source>
        <dbReference type="SAM" id="Phobius"/>
    </source>
</evidence>
<keyword evidence="13" id="KW-1185">Reference proteome</keyword>
<keyword evidence="5 9" id="KW-0479">Metal-binding</keyword>
<reference evidence="12" key="2">
    <citation type="submission" date="2020-11" db="EMBL/GenBank/DDBJ databases">
        <authorList>
            <consortium name="DOE Joint Genome Institute"/>
            <person name="Kuo A."/>
            <person name="Miyauchi S."/>
            <person name="Kiss E."/>
            <person name="Drula E."/>
            <person name="Kohler A."/>
            <person name="Sanchez-Garcia M."/>
            <person name="Andreopoulos B."/>
            <person name="Barry K.W."/>
            <person name="Bonito G."/>
            <person name="Buee M."/>
            <person name="Carver A."/>
            <person name="Chen C."/>
            <person name="Cichocki N."/>
            <person name="Clum A."/>
            <person name="Culley D."/>
            <person name="Crous P.W."/>
            <person name="Fauchery L."/>
            <person name="Girlanda M."/>
            <person name="Hayes R."/>
            <person name="Keri Z."/>
            <person name="Labutti K."/>
            <person name="Lipzen A."/>
            <person name="Lombard V."/>
            <person name="Magnuson J."/>
            <person name="Maillard F."/>
            <person name="Morin E."/>
            <person name="Murat C."/>
            <person name="Nolan M."/>
            <person name="Ohm R."/>
            <person name="Pangilinan J."/>
            <person name="Pereira M."/>
            <person name="Perotto S."/>
            <person name="Peter M."/>
            <person name="Riley R."/>
            <person name="Sitrit Y."/>
            <person name="Stielow B."/>
            <person name="Szollosi G."/>
            <person name="Zifcakova L."/>
            <person name="Stursova M."/>
            <person name="Spatafora J.W."/>
            <person name="Tedersoo L."/>
            <person name="Vaario L.-M."/>
            <person name="Yamada A."/>
            <person name="Yan M."/>
            <person name="Wang P."/>
            <person name="Xu J."/>
            <person name="Bruns T."/>
            <person name="Baldrian P."/>
            <person name="Vilgalys R."/>
            <person name="Henrissat B."/>
            <person name="Grigoriev I.V."/>
            <person name="Hibbett D."/>
            <person name="Nagy L.G."/>
            <person name="Martin F.M."/>
        </authorList>
    </citation>
    <scope>NUCLEOTIDE SEQUENCE</scope>
    <source>
        <strain evidence="12">UH-Tt-Lm1</strain>
    </source>
</reference>
<evidence type="ECO:0000256" key="2">
    <source>
        <dbReference type="ARBA" id="ARBA00005179"/>
    </source>
</evidence>
<gene>
    <name evidence="12" type="ORF">BJ322DRAFT_1003243</name>
</gene>
<proteinExistence type="inferred from homology"/>
<name>A0A9P6HIP0_9AGAM</name>
<protein>
    <submittedName>
        <fullName evidence="12">Cytochrome P450</fullName>
    </submittedName>
</protein>
<organism evidence="12 13">
    <name type="scientific">Thelephora terrestris</name>
    <dbReference type="NCBI Taxonomy" id="56493"/>
    <lineage>
        <taxon>Eukaryota</taxon>
        <taxon>Fungi</taxon>
        <taxon>Dikarya</taxon>
        <taxon>Basidiomycota</taxon>
        <taxon>Agaricomycotina</taxon>
        <taxon>Agaricomycetes</taxon>
        <taxon>Thelephorales</taxon>
        <taxon>Thelephoraceae</taxon>
        <taxon>Thelephora</taxon>
    </lineage>
</organism>
<keyword evidence="11" id="KW-0472">Membrane</keyword>
<dbReference type="GO" id="GO:0016705">
    <property type="term" value="F:oxidoreductase activity, acting on paired donors, with incorporation or reduction of molecular oxygen"/>
    <property type="evidence" value="ECO:0007669"/>
    <property type="project" value="InterPro"/>
</dbReference>
<dbReference type="OrthoDB" id="1470350at2759"/>
<keyword evidence="7 9" id="KW-0408">Iron</keyword>
<dbReference type="Gene3D" id="1.10.630.10">
    <property type="entry name" value="Cytochrome P450"/>
    <property type="match status" value="1"/>
</dbReference>
<evidence type="ECO:0000256" key="10">
    <source>
        <dbReference type="SAM" id="MobiDB-lite"/>
    </source>
</evidence>
<comment type="pathway">
    <text evidence="2">Secondary metabolite biosynthesis.</text>
</comment>
<dbReference type="EMBL" id="WIUZ02000005">
    <property type="protein sequence ID" value="KAF9787010.1"/>
    <property type="molecule type" value="Genomic_DNA"/>
</dbReference>
<evidence type="ECO:0000313" key="12">
    <source>
        <dbReference type="EMBL" id="KAF9787010.1"/>
    </source>
</evidence>
<keyword evidence="8" id="KW-0503">Monooxygenase</keyword>
<feature type="compositionally biased region" description="Pro residues" evidence="10">
    <location>
        <begin position="185"/>
        <end position="194"/>
    </location>
</feature>
<dbReference type="PANTHER" id="PTHR24305">
    <property type="entry name" value="CYTOCHROME P450"/>
    <property type="match status" value="1"/>
</dbReference>
<accession>A0A9P6HIP0</accession>
<evidence type="ECO:0000256" key="7">
    <source>
        <dbReference type="ARBA" id="ARBA00023004"/>
    </source>
</evidence>
<evidence type="ECO:0000256" key="6">
    <source>
        <dbReference type="ARBA" id="ARBA00023002"/>
    </source>
</evidence>
<keyword evidence="4 9" id="KW-0349">Heme</keyword>
<dbReference type="InterPro" id="IPR002401">
    <property type="entry name" value="Cyt_P450_E_grp-I"/>
</dbReference>
<feature type="binding site" description="axial binding residue" evidence="9">
    <location>
        <position position="509"/>
    </location>
    <ligand>
        <name>heme</name>
        <dbReference type="ChEBI" id="CHEBI:30413"/>
    </ligand>
    <ligandPart>
        <name>Fe</name>
        <dbReference type="ChEBI" id="CHEBI:18248"/>
    </ligandPart>
</feature>
<dbReference type="CDD" id="cd11069">
    <property type="entry name" value="CYP_FUM15-like"/>
    <property type="match status" value="1"/>
</dbReference>
<keyword evidence="11" id="KW-1133">Transmembrane helix</keyword>
<dbReference type="Proteomes" id="UP000736335">
    <property type="component" value="Unassembled WGS sequence"/>
</dbReference>
<comment type="cofactor">
    <cofactor evidence="1 9">
        <name>heme</name>
        <dbReference type="ChEBI" id="CHEBI:30413"/>
    </cofactor>
</comment>
<dbReference type="PRINTS" id="PR00385">
    <property type="entry name" value="P450"/>
</dbReference>
<reference evidence="12" key="1">
    <citation type="journal article" date="2020" name="Nat. Commun.">
        <title>Large-scale genome sequencing of mycorrhizal fungi provides insights into the early evolution of symbiotic traits.</title>
        <authorList>
            <person name="Miyauchi S."/>
            <person name="Kiss E."/>
            <person name="Kuo A."/>
            <person name="Drula E."/>
            <person name="Kohler A."/>
            <person name="Sanchez-Garcia M."/>
            <person name="Morin E."/>
            <person name="Andreopoulos B."/>
            <person name="Barry K.W."/>
            <person name="Bonito G."/>
            <person name="Buee M."/>
            <person name="Carver A."/>
            <person name="Chen C."/>
            <person name="Cichocki N."/>
            <person name="Clum A."/>
            <person name="Culley D."/>
            <person name="Crous P.W."/>
            <person name="Fauchery L."/>
            <person name="Girlanda M."/>
            <person name="Hayes R.D."/>
            <person name="Keri Z."/>
            <person name="LaButti K."/>
            <person name="Lipzen A."/>
            <person name="Lombard V."/>
            <person name="Magnuson J."/>
            <person name="Maillard F."/>
            <person name="Murat C."/>
            <person name="Nolan M."/>
            <person name="Ohm R.A."/>
            <person name="Pangilinan J."/>
            <person name="Pereira M.F."/>
            <person name="Perotto S."/>
            <person name="Peter M."/>
            <person name="Pfister S."/>
            <person name="Riley R."/>
            <person name="Sitrit Y."/>
            <person name="Stielow J.B."/>
            <person name="Szollosi G."/>
            <person name="Zifcakova L."/>
            <person name="Stursova M."/>
            <person name="Spatafora J.W."/>
            <person name="Tedersoo L."/>
            <person name="Vaario L.M."/>
            <person name="Yamada A."/>
            <person name="Yan M."/>
            <person name="Wang P."/>
            <person name="Xu J."/>
            <person name="Bruns T."/>
            <person name="Baldrian P."/>
            <person name="Vilgalys R."/>
            <person name="Dunand C."/>
            <person name="Henrissat B."/>
            <person name="Grigoriev I.V."/>
            <person name="Hibbett D."/>
            <person name="Nagy L.G."/>
            <person name="Martin F.M."/>
        </authorList>
    </citation>
    <scope>NUCLEOTIDE SEQUENCE</scope>
    <source>
        <strain evidence="12">UH-Tt-Lm1</strain>
    </source>
</reference>
<sequence>MAKLILWLLEATPKLLFASLVILILRGALWALSLFALAPLSDPLRRLPGPRAGYWGNHFWELMDPNQSPKTHDVWTRKYGQTWRFHGFGAFDLRLITFDFRAVGHVLNSPSFEKPLQTQRFLSRLIGQGVFAKEGQEHRWQRRILAPAFNSVALKEMYPIFVQKAGELREGWDKIIGPSSSSMPYPTPPSTPPPGRRDGDNLSVSSTKNIPHGIVLDACDWMNRATLDVIGLAGFGFHFDSLTDRCEQVCAAFRRMLRAAEKPPGFQELFAVWFPIVEDILPSITTKVIRQSRKVINNAGRRIVAVKREEVAQALQTDDAPARDILSLLIKSNMSTDPARRMCDQELMDQISTLLFAGSDTTSLAIAWCLHHLSLNPQIQKRLREELQSLHSVEDMGMVDSLPYLNAVVQETLRLCPPAHSTIRVAVEDDLIPLSHPIELRNGTTMHEVPIRKGSYVHIPIEGLNMSEDIWGKDARIFNPDRWMYPERLPVRHPGLANVMSFSQGPSSCIGWRFAILEMKVFISTLARDFTFEPVAEIRKFNTIVTRPYVKGELEDGAQLPIRVSRSHDH</sequence>
<comment type="similarity">
    <text evidence="3">Belongs to the cytochrome P450 family.</text>
</comment>
<evidence type="ECO:0000313" key="13">
    <source>
        <dbReference type="Proteomes" id="UP000736335"/>
    </source>
</evidence>
<dbReference type="Pfam" id="PF00067">
    <property type="entry name" value="p450"/>
    <property type="match status" value="1"/>
</dbReference>
<dbReference type="AlphaFoldDB" id="A0A9P6HIP0"/>
<evidence type="ECO:0000256" key="8">
    <source>
        <dbReference type="ARBA" id="ARBA00023033"/>
    </source>
</evidence>
<dbReference type="InterPro" id="IPR001128">
    <property type="entry name" value="Cyt_P450"/>
</dbReference>
<comment type="caution">
    <text evidence="12">The sequence shown here is derived from an EMBL/GenBank/DDBJ whole genome shotgun (WGS) entry which is preliminary data.</text>
</comment>
<dbReference type="GO" id="GO:0005506">
    <property type="term" value="F:iron ion binding"/>
    <property type="evidence" value="ECO:0007669"/>
    <property type="project" value="InterPro"/>
</dbReference>
<evidence type="ECO:0000256" key="1">
    <source>
        <dbReference type="ARBA" id="ARBA00001971"/>
    </source>
</evidence>
<feature type="region of interest" description="Disordered" evidence="10">
    <location>
        <begin position="177"/>
        <end position="206"/>
    </location>
</feature>